<dbReference type="EMBL" id="AK016128">
    <property type="protein sequence ID" value="BAB30122.1"/>
    <property type="molecule type" value="mRNA"/>
</dbReference>
<proteinExistence type="evidence at transcript level"/>
<reference evidence="1" key="1">
    <citation type="journal article" date="1999" name="Methods Enzymol.">
        <title>High-efficiency full-length cDNA cloning.</title>
        <authorList>
            <person name="Carninci P."/>
            <person name="Hayashizaki Y."/>
        </authorList>
    </citation>
    <scope>NUCLEOTIDE SEQUENCE</scope>
    <source>
        <strain evidence="1">C57BL/6J</strain>
        <tissue evidence="1">Testis</tissue>
    </source>
</reference>
<reference evidence="1" key="3">
    <citation type="journal article" date="2000" name="Genome Res.">
        <title>RIKEN integrated sequence analysis (RISA) system--384-format sequencing pipeline with 384 multicapillary sequencer.</title>
        <authorList>
            <person name="Shibata K."/>
            <person name="Itoh M."/>
            <person name="Aizawa K."/>
            <person name="Nagaoka S."/>
            <person name="Sasaki N."/>
            <person name="Carninci P."/>
            <person name="Konno H."/>
            <person name="Akiyama J."/>
            <person name="Nishi K."/>
            <person name="Kitsunai T."/>
            <person name="Tashiro H."/>
            <person name="Itoh M."/>
            <person name="Sumi N."/>
            <person name="Ishii Y."/>
            <person name="Nakamura S."/>
            <person name="Hazama M."/>
            <person name="Nishine T."/>
            <person name="Harada A."/>
            <person name="Yamamoto R."/>
            <person name="Matsumoto H."/>
            <person name="Sakaguchi S."/>
            <person name="Ikegami T."/>
            <person name="Kashiwagi K."/>
            <person name="Fujiwake S."/>
            <person name="Inoue K."/>
            <person name="Togawa Y."/>
            <person name="Izawa M."/>
            <person name="Ohara E."/>
            <person name="Watahiki M."/>
            <person name="Yoneda Y."/>
            <person name="Ishikawa T."/>
            <person name="Ozawa K."/>
            <person name="Tanaka T."/>
            <person name="Matsuura S."/>
            <person name="Kawai J."/>
            <person name="Okazaki Y."/>
            <person name="Muramatsu M."/>
            <person name="Inoue Y."/>
            <person name="Kira A."/>
            <person name="Hayashizaki Y."/>
        </authorList>
    </citation>
    <scope>NUCLEOTIDE SEQUENCE</scope>
    <source>
        <strain evidence="1">C57BL/6J</strain>
        <tissue evidence="1">Testis</tissue>
    </source>
</reference>
<dbReference type="MGI" id="MGI:1922609">
    <property type="gene designation" value="4930555F03Rik"/>
</dbReference>
<reference evidence="1" key="6">
    <citation type="journal article" date="2002" name="Nature">
        <title>Analysis of the mouse transcriptome based on functional annotation of 60,770 full-length cDNAs.</title>
        <authorList>
            <consortium name="The FANTOM Consortium and the RIKEN Genome Exploration Research Group Phase I and II Team"/>
        </authorList>
    </citation>
    <scope>NUCLEOTIDE SEQUENCE</scope>
    <source>
        <strain evidence="1">C57BL/6J</strain>
        <tissue evidence="1">Testis</tissue>
    </source>
</reference>
<protein>
    <submittedName>
        <fullName evidence="1">Uncharacterized protein</fullName>
    </submittedName>
</protein>
<reference evidence="1" key="7">
    <citation type="journal article" date="2005" name="Science">
        <title>The Transcriptional Landscape of the Mammalian Genome.</title>
        <authorList>
            <consortium name="The FANTOM Consortium"/>
            <consortium name="Riken Genome Exploration Research Group and Genome Science Group (Genome Network Project Core Group)"/>
        </authorList>
    </citation>
    <scope>NUCLEOTIDE SEQUENCE</scope>
    <source>
        <strain evidence="1">C57BL/6J</strain>
        <tissue evidence="1">Testis</tissue>
    </source>
</reference>
<dbReference type="AGR" id="MGI:1922609"/>
<organism evidence="1">
    <name type="scientific">Mus musculus</name>
    <name type="common">Mouse</name>
    <dbReference type="NCBI Taxonomy" id="10090"/>
    <lineage>
        <taxon>Eukaryota</taxon>
        <taxon>Metazoa</taxon>
        <taxon>Chordata</taxon>
        <taxon>Craniata</taxon>
        <taxon>Vertebrata</taxon>
        <taxon>Euteleostomi</taxon>
        <taxon>Mammalia</taxon>
        <taxon>Eutheria</taxon>
        <taxon>Euarchontoglires</taxon>
        <taxon>Glires</taxon>
        <taxon>Rodentia</taxon>
        <taxon>Myomorpha</taxon>
        <taxon>Muroidea</taxon>
        <taxon>Muridae</taxon>
        <taxon>Murinae</taxon>
        <taxon>Mus</taxon>
        <taxon>Mus</taxon>
    </lineage>
</organism>
<sequence length="124" mass="14310">MEQDQMLQEWEWIVKHIRARGGRCCTGCPSPGNIVSTILIFLLEPHRLLGNQFVRAAREDLSKRSPVQLRCQGHETAEHHCAQCHIFSDHLCFVMQCDRLPNVPTAMPPLPWWIILENTKIVTQ</sequence>
<reference evidence="1" key="8">
    <citation type="journal article" date="2005" name="Science">
        <title>Antisense Transcription in the Mammalian Transcriptome.</title>
        <authorList>
            <consortium name="RIKEN Genome Exploration Research Group and Genome Science Group (Genome Network Project Core Group) and the FANTOM Consortium"/>
        </authorList>
    </citation>
    <scope>NUCLEOTIDE SEQUENCE</scope>
    <source>
        <strain evidence="1">C57BL/6J</strain>
        <tissue evidence="1">Testis</tissue>
    </source>
</reference>
<gene>
    <name evidence="2" type="primary">4930555F03Rik</name>
</gene>
<dbReference type="HOGENOM" id="CLU_2003165_0_0_1"/>
<name>Q9D4V1_MOUSE</name>
<accession>Q9D4V1</accession>
<reference evidence="1" key="5">
    <citation type="journal article" date="2001" name="Nature">
        <title>Functional annotation of a full-length mouse cDNA collection.</title>
        <authorList>
            <consortium name="The RIKEN Genome Exploration Research Group Phase II Team and the FANTOM Consortium"/>
        </authorList>
    </citation>
    <scope>NUCLEOTIDE SEQUENCE</scope>
    <source>
        <strain evidence="1">C57BL/6J</strain>
        <tissue evidence="1">Testis</tissue>
    </source>
</reference>
<dbReference type="AlphaFoldDB" id="Q9D4V1"/>
<reference evidence="1" key="2">
    <citation type="journal article" date="2000" name="Genome Res.">
        <title>Normalization and subtraction of cap-trapper-selected cDNAs to prepare full-length cDNA libraries for rapid discovery of new genes.</title>
        <authorList>
            <person name="Carninci P."/>
            <person name="Shibata Y."/>
            <person name="Hayatsu N."/>
            <person name="Sugahara Y."/>
            <person name="Shibata K."/>
            <person name="Itoh M."/>
            <person name="Konno H."/>
            <person name="Okazaki Y."/>
            <person name="Muramatsu M."/>
            <person name="Hayashizaki Y."/>
        </authorList>
    </citation>
    <scope>NUCLEOTIDE SEQUENCE</scope>
    <source>
        <strain evidence="1">C57BL/6J</strain>
        <tissue evidence="1">Testis</tissue>
    </source>
</reference>
<reference evidence="1" key="4">
    <citation type="submission" date="2000-07" db="EMBL/GenBank/DDBJ databases">
        <authorList>
            <person name="Adachi J."/>
            <person name="Aizawa K."/>
            <person name="Akahira S."/>
            <person name="Akimura T."/>
            <person name="Arai A."/>
            <person name="Aono H."/>
            <person name="Arakawa T."/>
            <person name="Bono H."/>
            <person name="Carninci P."/>
            <person name="Fukuda S."/>
            <person name="Fukunishi Y."/>
            <person name="Furuno M."/>
            <person name="Hanagaki T."/>
            <person name="Hara A."/>
            <person name="Hayatsu N."/>
            <person name="Hiramoto K."/>
            <person name="Hiraoka T."/>
            <person name="Hori F."/>
            <person name="Imotani K."/>
            <person name="Ishii Y."/>
            <person name="Itoh M."/>
            <person name="Izawa M."/>
            <person name="Kasukawa T."/>
            <person name="Kato H."/>
            <person name="Kawai J."/>
            <person name="Kojima Y."/>
            <person name="Konno H."/>
            <person name="Kouda M."/>
            <person name="Koya S."/>
            <person name="Kurihara C."/>
            <person name="Matsuyama T."/>
            <person name="Miyazaki A."/>
            <person name="Nishi K."/>
            <person name="Nomura K."/>
            <person name="Numazaki R."/>
            <person name="Ohno M."/>
            <person name="Okazaki Y."/>
            <person name="Okido T."/>
            <person name="Owa C."/>
            <person name="Saito H."/>
            <person name="Saito R."/>
            <person name="Sakai C."/>
            <person name="Sakai K."/>
            <person name="Sano H."/>
            <person name="Sasaki D."/>
            <person name="Shibata K."/>
            <person name="Shibata Y."/>
            <person name="Shinagawa A."/>
            <person name="Shiraki T."/>
            <person name="Sogabe Y."/>
            <person name="Suzuki H."/>
            <person name="Tagami M."/>
            <person name="Tagawa A."/>
            <person name="Takahashi F."/>
            <person name="Tanaka T."/>
            <person name="Tejima Y."/>
            <person name="Toya T."/>
            <person name="Yamamura T."/>
            <person name="Yasunishi A."/>
            <person name="Yoshida K."/>
            <person name="Yoshino M."/>
            <person name="Muramatsu M."/>
            <person name="Hayashizaki Y."/>
        </authorList>
    </citation>
    <scope>NUCLEOTIDE SEQUENCE</scope>
    <source>
        <strain evidence="1">C57BL/6J</strain>
        <tissue evidence="1">Testis</tissue>
    </source>
</reference>
<evidence type="ECO:0000313" key="2">
    <source>
        <dbReference type="MGI" id="MGI:1922609"/>
    </source>
</evidence>
<evidence type="ECO:0000313" key="1">
    <source>
        <dbReference type="EMBL" id="BAB30122.1"/>
    </source>
</evidence>